<gene>
    <name evidence="4" type="ORF">CHU92_07095</name>
</gene>
<accession>A0A255Z978</accession>
<dbReference type="AlphaFoldDB" id="A0A255Z978"/>
<dbReference type="EMBL" id="NOXV01000243">
    <property type="protein sequence ID" value="OYQ37982.1"/>
    <property type="molecule type" value="Genomic_DNA"/>
</dbReference>
<name>A0A255Z978_9FLAO</name>
<evidence type="ECO:0000259" key="3">
    <source>
        <dbReference type="Pfam" id="PF25954"/>
    </source>
</evidence>
<dbReference type="RefSeq" id="WP_094414027.1">
    <property type="nucleotide sequence ID" value="NZ_NOXV01000243.1"/>
</dbReference>
<dbReference type="Gene3D" id="2.40.30.170">
    <property type="match status" value="1"/>
</dbReference>
<feature type="coiled-coil region" evidence="1">
    <location>
        <begin position="107"/>
        <end position="138"/>
    </location>
</feature>
<dbReference type="Pfam" id="PF25917">
    <property type="entry name" value="BSH_RND"/>
    <property type="match status" value="1"/>
</dbReference>
<evidence type="ECO:0000313" key="4">
    <source>
        <dbReference type="EMBL" id="OYQ37982.1"/>
    </source>
</evidence>
<dbReference type="GO" id="GO:1990281">
    <property type="term" value="C:efflux pump complex"/>
    <property type="evidence" value="ECO:0007669"/>
    <property type="project" value="TreeGrafter"/>
</dbReference>
<protein>
    <submittedName>
        <fullName evidence="4">Uncharacterized protein</fullName>
    </submittedName>
</protein>
<keyword evidence="1" id="KW-0175">Coiled coil</keyword>
<dbReference type="SUPFAM" id="SSF111369">
    <property type="entry name" value="HlyD-like secretion proteins"/>
    <property type="match status" value="1"/>
</dbReference>
<keyword evidence="5" id="KW-1185">Reference proteome</keyword>
<dbReference type="Pfam" id="PF25954">
    <property type="entry name" value="Beta-barrel_RND_2"/>
    <property type="match status" value="1"/>
</dbReference>
<feature type="domain" description="CusB-like beta-barrel" evidence="3">
    <location>
        <begin position="233"/>
        <end position="287"/>
    </location>
</feature>
<evidence type="ECO:0000313" key="5">
    <source>
        <dbReference type="Proteomes" id="UP000216605"/>
    </source>
</evidence>
<dbReference type="Proteomes" id="UP000216605">
    <property type="component" value="Unassembled WGS sequence"/>
</dbReference>
<dbReference type="Gene3D" id="2.40.50.100">
    <property type="match status" value="1"/>
</dbReference>
<feature type="domain" description="Multidrug resistance protein MdtA-like barrel-sandwich hybrid" evidence="2">
    <location>
        <begin position="49"/>
        <end position="220"/>
    </location>
</feature>
<reference evidence="4 5" key="1">
    <citation type="submission" date="2017-07" db="EMBL/GenBank/DDBJ databases">
        <title>Flavobacterium cyanobacteriorum sp. nov., isolated from cyanobacterial aggregates in a eutrophic lake.</title>
        <authorList>
            <person name="Cai H."/>
        </authorList>
    </citation>
    <scope>NUCLEOTIDE SEQUENCE [LARGE SCALE GENOMIC DNA]</scope>
    <source>
        <strain evidence="4 5">TH021</strain>
    </source>
</reference>
<dbReference type="InterPro" id="IPR058792">
    <property type="entry name" value="Beta-barrel_RND_2"/>
</dbReference>
<comment type="caution">
    <text evidence="4">The sequence shown here is derived from an EMBL/GenBank/DDBJ whole genome shotgun (WGS) entry which is preliminary data.</text>
</comment>
<evidence type="ECO:0000259" key="2">
    <source>
        <dbReference type="Pfam" id="PF25917"/>
    </source>
</evidence>
<proteinExistence type="predicted"/>
<dbReference type="PANTHER" id="PTHR30469">
    <property type="entry name" value="MULTIDRUG RESISTANCE PROTEIN MDTA"/>
    <property type="match status" value="1"/>
</dbReference>
<dbReference type="GO" id="GO:0015562">
    <property type="term" value="F:efflux transmembrane transporter activity"/>
    <property type="evidence" value="ECO:0007669"/>
    <property type="project" value="TreeGrafter"/>
</dbReference>
<dbReference type="PANTHER" id="PTHR30469:SF15">
    <property type="entry name" value="HLYD FAMILY OF SECRETION PROTEINS"/>
    <property type="match status" value="1"/>
</dbReference>
<sequence>MKTRFAILLLCVAIVSCGKKFEETKPIRKDVTETVFASGYLEAEGTYELTALSDGYLTEVNFEEGDLVKKGQVLAVIDNKENLFNTQSATQLYRIARENTTSSAPLLLQAKQNAELARQKMEQNAQQEQRYRKLLETNSISKVEYENVYLDYQTSRTNYLSALESYRNQQQQARQNEITNRANKQISAETLGNNRITAVSDGKVYQKLKVAGDYVKRGDVIATIGSADIIYAKVNVDEANIAKIKTGQKAYLQLNAEKNKVYNGTVDKIYPSFDEETQSFVCRIIFTEPVDFKVAQTQLQSNIVVARHDNALLIPRSYIDYNGYVQIKGRDEKTKVKTNFVSNEWVQVLEGINDSTTLVTDQLSANKMKTSEVGAQLGK</sequence>
<organism evidence="4 5">
    <name type="scientific">Flavobacterium cyanobacteriorum</name>
    <dbReference type="NCBI Taxonomy" id="2022802"/>
    <lineage>
        <taxon>Bacteria</taxon>
        <taxon>Pseudomonadati</taxon>
        <taxon>Bacteroidota</taxon>
        <taxon>Flavobacteriia</taxon>
        <taxon>Flavobacteriales</taxon>
        <taxon>Flavobacteriaceae</taxon>
        <taxon>Flavobacterium</taxon>
    </lineage>
</organism>
<dbReference type="PROSITE" id="PS51257">
    <property type="entry name" value="PROKAR_LIPOPROTEIN"/>
    <property type="match status" value="1"/>
</dbReference>
<dbReference type="InterPro" id="IPR058625">
    <property type="entry name" value="MdtA-like_BSH"/>
</dbReference>
<evidence type="ECO:0000256" key="1">
    <source>
        <dbReference type="SAM" id="Coils"/>
    </source>
</evidence>
<dbReference type="OrthoDB" id="869610at2"/>